<dbReference type="Gene3D" id="3.30.1330.230">
    <property type="match status" value="1"/>
</dbReference>
<keyword evidence="3" id="KW-1185">Reference proteome</keyword>
<dbReference type="PANTHER" id="PTHR37809">
    <property type="entry name" value="RIBOSOMAL PROTEIN S12 METHYLTHIOTRANSFERASE ACCESSORY FACTOR YCAO"/>
    <property type="match status" value="1"/>
</dbReference>
<dbReference type="PROSITE" id="PS51664">
    <property type="entry name" value="YCAO"/>
    <property type="match status" value="1"/>
</dbReference>
<evidence type="ECO:0000313" key="3">
    <source>
        <dbReference type="Proteomes" id="UP000659172"/>
    </source>
</evidence>
<evidence type="ECO:0000259" key="1">
    <source>
        <dbReference type="PROSITE" id="PS51664"/>
    </source>
</evidence>
<dbReference type="EMBL" id="JABXYK010000008">
    <property type="protein sequence ID" value="NVP56607.1"/>
    <property type="molecule type" value="Genomic_DNA"/>
</dbReference>
<dbReference type="Gene3D" id="3.30.40.250">
    <property type="match status" value="1"/>
</dbReference>
<dbReference type="RefSeq" id="WP_176950569.1">
    <property type="nucleotide sequence ID" value="NZ_JABXYK010000008.1"/>
</dbReference>
<accession>A0ABX2QFP9</accession>
<name>A0ABX2QFP9_9HYPH</name>
<evidence type="ECO:0000313" key="2">
    <source>
        <dbReference type="EMBL" id="NVP56607.1"/>
    </source>
</evidence>
<comment type="caution">
    <text evidence="2">The sequence shown here is derived from an EMBL/GenBank/DDBJ whole genome shotgun (WGS) entry which is preliminary data.</text>
</comment>
<dbReference type="InterPro" id="IPR003776">
    <property type="entry name" value="YcaO-like_dom"/>
</dbReference>
<sequence>MDAGVETALQSLFEIVPINPPEFPVHLTIGMPRAPGETSGLWLPDAARPESGRLVAGRGLAADEARVSCAGEAAELVSCAAWGDEPLVRASFASLGKAAVHPASLLLASDEQYELRESWNLRHGGYDWLPERFDEHAEVEWVEAFSPDGSDRAYVTAAQAYIGYSEAGAAGTYAFADSNGCAAGRTLEDAAVSAFLELVERDATALWWYGRHRRPAVPLDGVAGAPAIVAWLGGRGRTCHLLDLTPDFGIAVRAAISAGEHGGTVAIGVAAHFDPHRAATAAMTEMMQTLYSLDLRRAMPAEAGDPFQFWLDTVSYEAMPHLVPAGPMASGADGAGPMPATLEQCVRLCRDRGLRLLMIDMTRAGLGVPVVRVIVPGLRPLSARFAAGRLFDVPVQLGWCGRPRTIAELNDVPFV</sequence>
<proteinExistence type="predicted"/>
<gene>
    <name evidence="2" type="ORF">HV823_15225</name>
</gene>
<reference evidence="2 3" key="1">
    <citation type="submission" date="2020-06" db="EMBL/GenBank/DDBJ databases">
        <title>Rhizobium sp.nov. isolated from the tomato plant.</title>
        <authorList>
            <person name="Thin K.K."/>
            <person name="Zhang X."/>
            <person name="He S."/>
        </authorList>
    </citation>
    <scope>NUCLEOTIDE SEQUENCE [LARGE SCALE GENOMIC DNA]</scope>
    <source>
        <strain evidence="2 3">DBTS2</strain>
    </source>
</reference>
<feature type="domain" description="YcaO" evidence="1">
    <location>
        <begin position="57"/>
        <end position="415"/>
    </location>
</feature>
<protein>
    <submittedName>
        <fullName evidence="2">YcaO-like family protein</fullName>
    </submittedName>
</protein>
<dbReference type="Gene3D" id="3.30.160.660">
    <property type="match status" value="1"/>
</dbReference>
<dbReference type="Proteomes" id="UP000659172">
    <property type="component" value="Unassembled WGS sequence"/>
</dbReference>
<organism evidence="2 3">
    <name type="scientific">Mycoplana rhizolycopersici</name>
    <dbReference type="NCBI Taxonomy" id="2746702"/>
    <lineage>
        <taxon>Bacteria</taxon>
        <taxon>Pseudomonadati</taxon>
        <taxon>Pseudomonadota</taxon>
        <taxon>Alphaproteobacteria</taxon>
        <taxon>Hyphomicrobiales</taxon>
        <taxon>Rhizobiaceae</taxon>
        <taxon>Mycoplana</taxon>
    </lineage>
</organism>
<dbReference type="PANTHER" id="PTHR37809:SF1">
    <property type="entry name" value="RIBOSOMAL PROTEIN S12 METHYLTHIOTRANSFERASE ACCESSORY FACTOR YCAO"/>
    <property type="match status" value="1"/>
</dbReference>
<dbReference type="Pfam" id="PF02624">
    <property type="entry name" value="YcaO"/>
    <property type="match status" value="1"/>
</dbReference>